<dbReference type="InterPro" id="IPR025067">
    <property type="entry name" value="DUF4079"/>
</dbReference>
<gene>
    <name evidence="2" type="ORF">VB774_23150</name>
</gene>
<keyword evidence="1" id="KW-0812">Transmembrane</keyword>
<evidence type="ECO:0000313" key="2">
    <source>
        <dbReference type="EMBL" id="MEA5480543.1"/>
    </source>
</evidence>
<organism evidence="2 3">
    <name type="scientific">Pseudanabaena galeata UHCC 0370</name>
    <dbReference type="NCBI Taxonomy" id="3110310"/>
    <lineage>
        <taxon>Bacteria</taxon>
        <taxon>Bacillati</taxon>
        <taxon>Cyanobacteriota</taxon>
        <taxon>Cyanophyceae</taxon>
        <taxon>Pseudanabaenales</taxon>
        <taxon>Pseudanabaenaceae</taxon>
        <taxon>Pseudanabaena</taxon>
    </lineage>
</organism>
<evidence type="ECO:0000313" key="3">
    <source>
        <dbReference type="Proteomes" id="UP001301388"/>
    </source>
</evidence>
<reference evidence="2 3" key="1">
    <citation type="submission" date="2023-12" db="EMBL/GenBank/DDBJ databases">
        <title>Baltic Sea Cyanobacteria.</title>
        <authorList>
            <person name="Delbaje E."/>
            <person name="Fewer D.P."/>
            <person name="Shishido T.K."/>
        </authorList>
    </citation>
    <scope>NUCLEOTIDE SEQUENCE [LARGE SCALE GENOMIC DNA]</scope>
    <source>
        <strain evidence="2 3">UHCC 0370</strain>
    </source>
</reference>
<protein>
    <submittedName>
        <fullName evidence="2">DUF4079 domain-containing protein</fullName>
    </submittedName>
</protein>
<feature type="transmembrane region" description="Helical" evidence="1">
    <location>
        <begin position="64"/>
        <end position="85"/>
    </location>
</feature>
<dbReference type="RefSeq" id="WP_323263511.1">
    <property type="nucleotide sequence ID" value="NZ_JAYGIE010000131.1"/>
</dbReference>
<sequence length="161" mass="17479">MNSETLSALKPYLSFFHPIMMWVLLGITIYAMYLGVQVRRTRLAEGDVKKEMIKGKFAIRHHQIGSIVLAIMVLGAIGGIVATYISSGKIFINAHLFAGLGMVGAIAVSASLVPFMQKHNWVRSVHVAINMVVMGLFGWQALTGIQIVQKILASMNAPVAG</sequence>
<feature type="transmembrane region" description="Helical" evidence="1">
    <location>
        <begin position="91"/>
        <end position="115"/>
    </location>
</feature>
<dbReference type="EMBL" id="JAYGIE010000131">
    <property type="protein sequence ID" value="MEA5480543.1"/>
    <property type="molecule type" value="Genomic_DNA"/>
</dbReference>
<dbReference type="Proteomes" id="UP001301388">
    <property type="component" value="Unassembled WGS sequence"/>
</dbReference>
<evidence type="ECO:0000256" key="1">
    <source>
        <dbReference type="SAM" id="Phobius"/>
    </source>
</evidence>
<feature type="transmembrane region" description="Helical" evidence="1">
    <location>
        <begin position="12"/>
        <end position="33"/>
    </location>
</feature>
<dbReference type="Pfam" id="PF13301">
    <property type="entry name" value="DUF4079"/>
    <property type="match status" value="1"/>
</dbReference>
<accession>A0ABU5TRC7</accession>
<dbReference type="PANTHER" id="PTHR34679:SF2">
    <property type="entry name" value="OS02G0122500 PROTEIN"/>
    <property type="match status" value="1"/>
</dbReference>
<keyword evidence="1" id="KW-1133">Transmembrane helix</keyword>
<proteinExistence type="predicted"/>
<comment type="caution">
    <text evidence="2">The sequence shown here is derived from an EMBL/GenBank/DDBJ whole genome shotgun (WGS) entry which is preliminary data.</text>
</comment>
<name>A0ABU5TRC7_9CYAN</name>
<dbReference type="PANTHER" id="PTHR34679">
    <property type="match status" value="1"/>
</dbReference>
<keyword evidence="3" id="KW-1185">Reference proteome</keyword>
<feature type="transmembrane region" description="Helical" evidence="1">
    <location>
        <begin position="127"/>
        <end position="148"/>
    </location>
</feature>
<keyword evidence="1" id="KW-0472">Membrane</keyword>